<feature type="transmembrane region" description="Helical" evidence="9">
    <location>
        <begin position="216"/>
        <end position="238"/>
    </location>
</feature>
<feature type="transmembrane region" description="Helical" evidence="9">
    <location>
        <begin position="559"/>
        <end position="580"/>
    </location>
</feature>
<dbReference type="PRINTS" id="PR01806">
    <property type="entry name" value="VIRFACTRMVIN"/>
</dbReference>
<feature type="transmembrane region" description="Helical" evidence="9">
    <location>
        <begin position="183"/>
        <end position="204"/>
    </location>
</feature>
<dbReference type="RefSeq" id="WP_342065158.1">
    <property type="nucleotide sequence ID" value="NZ_FTMI01000002.1"/>
</dbReference>
<dbReference type="PANTHER" id="PTHR47019">
    <property type="entry name" value="LIPID II FLIPPASE MURJ"/>
    <property type="match status" value="1"/>
</dbReference>
<feature type="compositionally biased region" description="Low complexity" evidence="8">
    <location>
        <begin position="42"/>
        <end position="61"/>
    </location>
</feature>
<evidence type="ECO:0000256" key="8">
    <source>
        <dbReference type="SAM" id="MobiDB-lite"/>
    </source>
</evidence>
<keyword evidence="11" id="KW-1185">Reference proteome</keyword>
<keyword evidence="4" id="KW-0133">Cell shape</keyword>
<feature type="transmembrane region" description="Helical" evidence="9">
    <location>
        <begin position="387"/>
        <end position="407"/>
    </location>
</feature>
<dbReference type="GO" id="GO:0008360">
    <property type="term" value="P:regulation of cell shape"/>
    <property type="evidence" value="ECO:0007669"/>
    <property type="project" value="UniProtKB-KW"/>
</dbReference>
<protein>
    <submittedName>
        <fullName evidence="10">Putative peptidoglycan lipid II flippase</fullName>
    </submittedName>
</protein>
<keyword evidence="5" id="KW-0573">Peptidoglycan synthesis</keyword>
<dbReference type="InterPro" id="IPR051050">
    <property type="entry name" value="Lipid_II_flippase_MurJ/MviN"/>
</dbReference>
<evidence type="ECO:0000256" key="9">
    <source>
        <dbReference type="SAM" id="Phobius"/>
    </source>
</evidence>
<evidence type="ECO:0000256" key="5">
    <source>
        <dbReference type="ARBA" id="ARBA00022984"/>
    </source>
</evidence>
<gene>
    <name evidence="10" type="ORF">SAMN05518682_1013</name>
</gene>
<organism evidence="10 11">
    <name type="scientific">Cellulosimicrobium aquatile</name>
    <dbReference type="NCBI Taxonomy" id="1612203"/>
    <lineage>
        <taxon>Bacteria</taxon>
        <taxon>Bacillati</taxon>
        <taxon>Actinomycetota</taxon>
        <taxon>Actinomycetes</taxon>
        <taxon>Micrococcales</taxon>
        <taxon>Promicromonosporaceae</taxon>
        <taxon>Cellulosimicrobium</taxon>
    </lineage>
</organism>
<evidence type="ECO:0000313" key="10">
    <source>
        <dbReference type="EMBL" id="SIQ05984.1"/>
    </source>
</evidence>
<evidence type="ECO:0000256" key="6">
    <source>
        <dbReference type="ARBA" id="ARBA00022989"/>
    </source>
</evidence>
<dbReference type="InterPro" id="IPR004268">
    <property type="entry name" value="MurJ"/>
</dbReference>
<feature type="transmembrane region" description="Helical" evidence="9">
    <location>
        <begin position="592"/>
        <end position="612"/>
    </location>
</feature>
<comment type="subcellular location">
    <subcellularLocation>
        <location evidence="1">Cell membrane</location>
        <topology evidence="1">Multi-pass membrane protein</topology>
    </subcellularLocation>
</comment>
<proteinExistence type="predicted"/>
<dbReference type="GO" id="GO:0009252">
    <property type="term" value="P:peptidoglycan biosynthetic process"/>
    <property type="evidence" value="ECO:0007669"/>
    <property type="project" value="UniProtKB-KW"/>
</dbReference>
<dbReference type="CDD" id="cd13123">
    <property type="entry name" value="MATE_MurJ_like"/>
    <property type="match status" value="1"/>
</dbReference>
<dbReference type="Proteomes" id="UP000186235">
    <property type="component" value="Unassembled WGS sequence"/>
</dbReference>
<evidence type="ECO:0000256" key="2">
    <source>
        <dbReference type="ARBA" id="ARBA00022475"/>
    </source>
</evidence>
<dbReference type="AlphaFoldDB" id="A0A1N6PNM3"/>
<evidence type="ECO:0000256" key="1">
    <source>
        <dbReference type="ARBA" id="ARBA00004651"/>
    </source>
</evidence>
<dbReference type="PANTHER" id="PTHR47019:SF1">
    <property type="entry name" value="LIPID II FLIPPASE MURJ"/>
    <property type="match status" value="1"/>
</dbReference>
<feature type="transmembrane region" description="Helical" evidence="9">
    <location>
        <begin position="304"/>
        <end position="321"/>
    </location>
</feature>
<keyword evidence="2" id="KW-1003">Cell membrane</keyword>
<dbReference type="EMBL" id="FTMI01000002">
    <property type="protein sequence ID" value="SIQ05984.1"/>
    <property type="molecule type" value="Genomic_DNA"/>
</dbReference>
<reference evidence="11" key="1">
    <citation type="submission" date="2017-01" db="EMBL/GenBank/DDBJ databases">
        <authorList>
            <person name="Varghese N."/>
            <person name="Submissions S."/>
        </authorList>
    </citation>
    <scope>NUCLEOTIDE SEQUENCE [LARGE SCALE GENOMIC DNA]</scope>
    <source>
        <strain evidence="11">3bp</strain>
    </source>
</reference>
<feature type="transmembrane region" description="Helical" evidence="9">
    <location>
        <begin position="82"/>
        <end position="99"/>
    </location>
</feature>
<evidence type="ECO:0000256" key="4">
    <source>
        <dbReference type="ARBA" id="ARBA00022960"/>
    </source>
</evidence>
<feature type="transmembrane region" description="Helical" evidence="9">
    <location>
        <begin position="258"/>
        <end position="283"/>
    </location>
</feature>
<evidence type="ECO:0000256" key="3">
    <source>
        <dbReference type="ARBA" id="ARBA00022692"/>
    </source>
</evidence>
<dbReference type="GO" id="GO:0034204">
    <property type="term" value="P:lipid translocation"/>
    <property type="evidence" value="ECO:0007669"/>
    <property type="project" value="TreeGrafter"/>
</dbReference>
<feature type="transmembrane region" description="Helical" evidence="9">
    <location>
        <begin position="459"/>
        <end position="477"/>
    </location>
</feature>
<feature type="compositionally biased region" description="Low complexity" evidence="8">
    <location>
        <begin position="11"/>
        <end position="24"/>
    </location>
</feature>
<feature type="transmembrane region" description="Helical" evidence="9">
    <location>
        <begin position="489"/>
        <end position="509"/>
    </location>
</feature>
<keyword evidence="6 9" id="KW-1133">Transmembrane helix</keyword>
<dbReference type="GO" id="GO:0005886">
    <property type="term" value="C:plasma membrane"/>
    <property type="evidence" value="ECO:0007669"/>
    <property type="project" value="UniProtKB-SubCell"/>
</dbReference>
<feature type="transmembrane region" description="Helical" evidence="9">
    <location>
        <begin position="145"/>
        <end position="171"/>
    </location>
</feature>
<accession>A0A1N6PNM3</accession>
<evidence type="ECO:0000256" key="7">
    <source>
        <dbReference type="ARBA" id="ARBA00023136"/>
    </source>
</evidence>
<feature type="transmembrane region" description="Helical" evidence="9">
    <location>
        <begin position="419"/>
        <end position="439"/>
    </location>
</feature>
<evidence type="ECO:0000313" key="11">
    <source>
        <dbReference type="Proteomes" id="UP000186235"/>
    </source>
</evidence>
<sequence length="640" mass="66529">MSPGQPRHVRPAGAGRGSRPGTTRDAVPRIEGALPGDPAASGTPDETAEAGATEAPAPRTGSLGRSSALMASGTFVSRGLGLVRNVLLVAAIGTTGLVADAFDVANKIPNVLFAILAGGVLNAVLVPQIVRAYRARNTQERLDKLLTLSGVILLALSALLTAGSSILVALYTGPGWTAPQTSLAVAFAFWCTPQLFFYGLYTLLGQVLNARGQFGPFMWAPVLNNVVSIAGFAAFIALYGPAATGNVDDLTQWDGTKIALLAGTATLGVAAQALILVVPLWRAGFRWHLRFGLHGIGLRSAGQVALWTFAAVLLEQVGVLFTTRFASEAPRAALAQTFGAYRDDPGTLGAVTGLVTGAPDAFSDALAVAGNAAYTQALMIYLLPHSLVTVSIATALFTGMSAAAHAGDLARVRHDLSRGVRTVGVFTVFATAVLVVLALPVTKLLVPSVDAASGEAVSMVLRAMALGLVPLGGMVLMKWVYYAFEDGRTVFWIQVPGTLVLVGVSWVGTQVLPPQLWVVGIGLAMSLSNLVAVGLRTVGLRRTLHGLDGARILRLHVKAGLAALVSAVAGWGVLRAFVVLSGDPADGIYGLSWWQAVVVVAVGGTVMGLVYAGGLKLMRVRELDQLAGPLVGRVRRLVRR</sequence>
<feature type="region of interest" description="Disordered" evidence="8">
    <location>
        <begin position="1"/>
        <end position="64"/>
    </location>
</feature>
<name>A0A1N6PNM3_9MICO</name>
<feature type="transmembrane region" description="Helical" evidence="9">
    <location>
        <begin position="515"/>
        <end position="538"/>
    </location>
</feature>
<feature type="transmembrane region" description="Helical" evidence="9">
    <location>
        <begin position="111"/>
        <end position="133"/>
    </location>
</feature>
<keyword evidence="7 9" id="KW-0472">Membrane</keyword>
<dbReference type="GO" id="GO:0015648">
    <property type="term" value="F:lipid-linked peptidoglycan transporter activity"/>
    <property type="evidence" value="ECO:0007669"/>
    <property type="project" value="TreeGrafter"/>
</dbReference>
<keyword evidence="3 9" id="KW-0812">Transmembrane</keyword>
<dbReference type="Pfam" id="PF03023">
    <property type="entry name" value="MurJ"/>
    <property type="match status" value="2"/>
</dbReference>